<dbReference type="InterPro" id="IPR036116">
    <property type="entry name" value="FN3_sf"/>
</dbReference>
<dbReference type="OrthoDB" id="3523203at2759"/>
<gene>
    <name evidence="3" type="ORF">K489DRAFT_380664</name>
</gene>
<organism evidence="3">
    <name type="scientific">Dissoconium aciculare CBS 342.82</name>
    <dbReference type="NCBI Taxonomy" id="1314786"/>
    <lineage>
        <taxon>Eukaryota</taxon>
        <taxon>Fungi</taxon>
        <taxon>Dikarya</taxon>
        <taxon>Ascomycota</taxon>
        <taxon>Pezizomycotina</taxon>
        <taxon>Dothideomycetes</taxon>
        <taxon>Dothideomycetidae</taxon>
        <taxon>Mycosphaerellales</taxon>
        <taxon>Dissoconiaceae</taxon>
        <taxon>Dissoconium</taxon>
    </lineage>
</organism>
<proteinExistence type="predicted"/>
<evidence type="ECO:0008006" key="4">
    <source>
        <dbReference type="Google" id="ProtNLM"/>
    </source>
</evidence>
<protein>
    <recommendedName>
        <fullName evidence="4">Lytic polysaccharide monooxygenase</fullName>
    </recommendedName>
</protein>
<feature type="chain" id="PRO_5026700799" description="Lytic polysaccharide monooxygenase" evidence="1">
    <location>
        <begin position="19"/>
        <end position="264"/>
    </location>
</feature>
<feature type="signal peptide" evidence="1">
    <location>
        <begin position="1"/>
        <end position="18"/>
    </location>
</feature>
<reference evidence="3" key="2">
    <citation type="submission" date="2020-04" db="EMBL/GenBank/DDBJ databases">
        <authorList>
            <consortium name="NCBI Genome Project"/>
        </authorList>
    </citation>
    <scope>NUCLEOTIDE SEQUENCE</scope>
    <source>
        <strain evidence="3">CBS 342.82</strain>
    </source>
</reference>
<evidence type="ECO:0000313" key="2">
    <source>
        <dbReference type="Proteomes" id="UP000504637"/>
    </source>
</evidence>
<sequence length="264" mass="28462">MHLQILSLIAAATTLVSAAPTAQGDIPSFLESRADTSYGTTWNDKYIDKPQGFQIRVAGSACDFQLVYERDPYDNRHDVYYIAEYADGSSVQVRGISGGLARDRVWQVEGYADGRGPQVVFFPSICKNGVAPRTFRANFALRDGFTYKNRYTTGSFGISTGGLPDPVSNIRVAAQEKTSTVTWTPVSGATGYVVLMEWMVYNSEVGAPLPVYVAREVVGGGSSSFTFSRKLTRVVVVAISGAGGTIGSGAKQFTALNRFGDVYP</sequence>
<accession>A0A6J3M1L5</accession>
<dbReference type="RefSeq" id="XP_033458961.1">
    <property type="nucleotide sequence ID" value="XM_033604929.1"/>
</dbReference>
<reference evidence="3" key="3">
    <citation type="submission" date="2025-08" db="UniProtKB">
        <authorList>
            <consortium name="RefSeq"/>
        </authorList>
    </citation>
    <scope>IDENTIFICATION</scope>
    <source>
        <strain evidence="3">CBS 342.82</strain>
    </source>
</reference>
<dbReference type="Proteomes" id="UP000504637">
    <property type="component" value="Unplaced"/>
</dbReference>
<dbReference type="GeneID" id="54362729"/>
<dbReference type="AlphaFoldDB" id="A0A6J3M1L5"/>
<dbReference type="SUPFAM" id="SSF49265">
    <property type="entry name" value="Fibronectin type III"/>
    <property type="match status" value="1"/>
</dbReference>
<name>A0A6J3M1L5_9PEZI</name>
<keyword evidence="2" id="KW-1185">Reference proteome</keyword>
<reference evidence="3" key="1">
    <citation type="submission" date="2020-01" db="EMBL/GenBank/DDBJ databases">
        <authorList>
            <consortium name="DOE Joint Genome Institute"/>
            <person name="Haridas S."/>
            <person name="Albert R."/>
            <person name="Binder M."/>
            <person name="Bloem J."/>
            <person name="Labutti K."/>
            <person name="Salamov A."/>
            <person name="Andreopoulos B."/>
            <person name="Baker S.E."/>
            <person name="Barry K."/>
            <person name="Bills G."/>
            <person name="Bluhm B.H."/>
            <person name="Cannon C."/>
            <person name="Castanera R."/>
            <person name="Culley D.E."/>
            <person name="Daum C."/>
            <person name="Ezra D."/>
            <person name="Gonzalez J.B."/>
            <person name="Henrissat B."/>
            <person name="Kuo A."/>
            <person name="Liang C."/>
            <person name="Lipzen A."/>
            <person name="Lutzoni F."/>
            <person name="Magnuson J."/>
            <person name="Mondo S."/>
            <person name="Nolan M."/>
            <person name="Ohm R."/>
            <person name="Pangilinan J."/>
            <person name="Park H.-J."/>
            <person name="Ramirez L."/>
            <person name="Alfaro M."/>
            <person name="Sun H."/>
            <person name="Tritt A."/>
            <person name="Yoshinaga Y."/>
            <person name="Zwiers L.-H."/>
            <person name="Turgeon B.G."/>
            <person name="Goodwin S.B."/>
            <person name="Spatafora J.W."/>
            <person name="Crous P.W."/>
            <person name="Grigoriev I.V."/>
        </authorList>
    </citation>
    <scope>NUCLEOTIDE SEQUENCE</scope>
    <source>
        <strain evidence="3">CBS 342.82</strain>
    </source>
</reference>
<evidence type="ECO:0000313" key="3">
    <source>
        <dbReference type="RefSeq" id="XP_033458961.1"/>
    </source>
</evidence>
<evidence type="ECO:0000256" key="1">
    <source>
        <dbReference type="SAM" id="SignalP"/>
    </source>
</evidence>
<keyword evidence="1" id="KW-0732">Signal</keyword>